<dbReference type="InterPro" id="IPR043168">
    <property type="entry name" value="DegV_C"/>
</dbReference>
<proteinExistence type="predicted"/>
<dbReference type="SUPFAM" id="SSF82549">
    <property type="entry name" value="DAK1/DegV-like"/>
    <property type="match status" value="1"/>
</dbReference>
<dbReference type="AlphaFoldDB" id="A0A7W4WCN6"/>
<gene>
    <name evidence="1" type="ORF">FHS09_002627</name>
</gene>
<sequence length="143" mass="15725">MFSRKIHGYAAIRDVYYVRERARNKNEKSISWLKAIAARHLDMHPILSMHGDGSTVADTLRGYDNCTEALFKLAADRIQAGDLLVPMVVVSIAGKLEQLPEMAGFAELEQVSREHKVKIYRSVMSLSGGINLGPGTVSLALAV</sequence>
<evidence type="ECO:0000313" key="1">
    <source>
        <dbReference type="EMBL" id="MBB3061787.1"/>
    </source>
</evidence>
<dbReference type="Proteomes" id="UP000535937">
    <property type="component" value="Unassembled WGS sequence"/>
</dbReference>
<dbReference type="EMBL" id="JACHWZ010000011">
    <property type="protein sequence ID" value="MBB3061787.1"/>
    <property type="molecule type" value="Genomic_DNA"/>
</dbReference>
<dbReference type="InterPro" id="IPR003797">
    <property type="entry name" value="DegV"/>
</dbReference>
<dbReference type="PROSITE" id="PS51482">
    <property type="entry name" value="DEGV"/>
    <property type="match status" value="1"/>
</dbReference>
<reference evidence="1 2" key="1">
    <citation type="submission" date="2020-08" db="EMBL/GenBank/DDBJ databases">
        <title>Genomic Encyclopedia of Type Strains, Phase III (KMG-III): the genomes of soil and plant-associated and newly described type strains.</title>
        <authorList>
            <person name="Whitman W."/>
        </authorList>
    </citation>
    <scope>NUCLEOTIDE SEQUENCE [LARGE SCALE GENOMIC DNA]</scope>
    <source>
        <strain evidence="1 2">CECT 8799</strain>
    </source>
</reference>
<keyword evidence="2" id="KW-1185">Reference proteome</keyword>
<evidence type="ECO:0000313" key="2">
    <source>
        <dbReference type="Proteomes" id="UP000535937"/>
    </source>
</evidence>
<comment type="caution">
    <text evidence="1">The sequence shown here is derived from an EMBL/GenBank/DDBJ whole genome shotgun (WGS) entry which is preliminary data.</text>
</comment>
<organism evidence="1 2">
    <name type="scientific">Microbulbifer rhizosphaerae</name>
    <dbReference type="NCBI Taxonomy" id="1562603"/>
    <lineage>
        <taxon>Bacteria</taxon>
        <taxon>Pseudomonadati</taxon>
        <taxon>Pseudomonadota</taxon>
        <taxon>Gammaproteobacteria</taxon>
        <taxon>Cellvibrionales</taxon>
        <taxon>Microbulbiferaceae</taxon>
        <taxon>Microbulbifer</taxon>
    </lineage>
</organism>
<dbReference type="Gene3D" id="3.30.1180.10">
    <property type="match status" value="1"/>
</dbReference>
<protein>
    <submittedName>
        <fullName evidence="1">Fatty acid-binding protein DegV</fullName>
    </submittedName>
</protein>
<name>A0A7W4WCN6_9GAMM</name>
<accession>A0A7W4WCN6</accession>
<dbReference type="Pfam" id="PF02645">
    <property type="entry name" value="DegV"/>
    <property type="match status" value="1"/>
</dbReference>